<evidence type="ECO:0000313" key="3">
    <source>
        <dbReference type="EMBL" id="TFK83983.1"/>
    </source>
</evidence>
<accession>A0A5C3PDQ6</accession>
<evidence type="ECO:0000313" key="4">
    <source>
        <dbReference type="Proteomes" id="UP000308197"/>
    </source>
</evidence>
<dbReference type="Proteomes" id="UP000308197">
    <property type="component" value="Unassembled WGS sequence"/>
</dbReference>
<gene>
    <name evidence="3" type="ORF">K466DRAFT_589307</name>
</gene>
<dbReference type="Pfam" id="PF20151">
    <property type="entry name" value="DUF6533"/>
    <property type="match status" value="1"/>
</dbReference>
<keyword evidence="1" id="KW-0472">Membrane</keyword>
<feature type="transmembrane region" description="Helical" evidence="1">
    <location>
        <begin position="115"/>
        <end position="134"/>
    </location>
</feature>
<dbReference type="InterPro" id="IPR045340">
    <property type="entry name" value="DUF6533"/>
</dbReference>
<evidence type="ECO:0000259" key="2">
    <source>
        <dbReference type="Pfam" id="PF20151"/>
    </source>
</evidence>
<dbReference type="AlphaFoldDB" id="A0A5C3PDQ6"/>
<keyword evidence="1" id="KW-1133">Transmembrane helix</keyword>
<proteinExistence type="predicted"/>
<reference evidence="3 4" key="1">
    <citation type="journal article" date="2019" name="Nat. Ecol. Evol.">
        <title>Megaphylogeny resolves global patterns of mushroom evolution.</title>
        <authorList>
            <person name="Varga T."/>
            <person name="Krizsan K."/>
            <person name="Foldi C."/>
            <person name="Dima B."/>
            <person name="Sanchez-Garcia M."/>
            <person name="Sanchez-Ramirez S."/>
            <person name="Szollosi G.J."/>
            <person name="Szarkandi J.G."/>
            <person name="Papp V."/>
            <person name="Albert L."/>
            <person name="Andreopoulos W."/>
            <person name="Angelini C."/>
            <person name="Antonin V."/>
            <person name="Barry K.W."/>
            <person name="Bougher N.L."/>
            <person name="Buchanan P."/>
            <person name="Buyck B."/>
            <person name="Bense V."/>
            <person name="Catcheside P."/>
            <person name="Chovatia M."/>
            <person name="Cooper J."/>
            <person name="Damon W."/>
            <person name="Desjardin D."/>
            <person name="Finy P."/>
            <person name="Geml J."/>
            <person name="Haridas S."/>
            <person name="Hughes K."/>
            <person name="Justo A."/>
            <person name="Karasinski D."/>
            <person name="Kautmanova I."/>
            <person name="Kiss B."/>
            <person name="Kocsube S."/>
            <person name="Kotiranta H."/>
            <person name="LaButti K.M."/>
            <person name="Lechner B.E."/>
            <person name="Liimatainen K."/>
            <person name="Lipzen A."/>
            <person name="Lukacs Z."/>
            <person name="Mihaltcheva S."/>
            <person name="Morgado L.N."/>
            <person name="Niskanen T."/>
            <person name="Noordeloos M.E."/>
            <person name="Ohm R.A."/>
            <person name="Ortiz-Santana B."/>
            <person name="Ovrebo C."/>
            <person name="Racz N."/>
            <person name="Riley R."/>
            <person name="Savchenko A."/>
            <person name="Shiryaev A."/>
            <person name="Soop K."/>
            <person name="Spirin V."/>
            <person name="Szebenyi C."/>
            <person name="Tomsovsky M."/>
            <person name="Tulloss R.E."/>
            <person name="Uehling J."/>
            <person name="Grigoriev I.V."/>
            <person name="Vagvolgyi C."/>
            <person name="Papp T."/>
            <person name="Martin F.M."/>
            <person name="Miettinen O."/>
            <person name="Hibbett D.S."/>
            <person name="Nagy L.G."/>
        </authorList>
    </citation>
    <scope>NUCLEOTIDE SEQUENCE [LARGE SCALE GENOMIC DNA]</scope>
    <source>
        <strain evidence="3 4">HHB13444</strain>
    </source>
</reference>
<name>A0A5C3PDQ6_9APHY</name>
<dbReference type="EMBL" id="ML211350">
    <property type="protein sequence ID" value="TFK83983.1"/>
    <property type="molecule type" value="Genomic_DNA"/>
</dbReference>
<dbReference type="InParanoid" id="A0A5C3PDQ6"/>
<organism evidence="3 4">
    <name type="scientific">Polyporus arcularius HHB13444</name>
    <dbReference type="NCBI Taxonomy" id="1314778"/>
    <lineage>
        <taxon>Eukaryota</taxon>
        <taxon>Fungi</taxon>
        <taxon>Dikarya</taxon>
        <taxon>Basidiomycota</taxon>
        <taxon>Agaricomycotina</taxon>
        <taxon>Agaricomycetes</taxon>
        <taxon>Polyporales</taxon>
        <taxon>Polyporaceae</taxon>
        <taxon>Polyporus</taxon>
    </lineage>
</organism>
<feature type="domain" description="DUF6533" evidence="2">
    <location>
        <begin position="21"/>
        <end position="63"/>
    </location>
</feature>
<keyword evidence="1" id="KW-0812">Transmembrane</keyword>
<sequence>MSAVAAGQVTSEFSGLVIANYCIFSSAALVLYEHAITFDREVALFWKGKLNGAAVLFFLNRYVYTVYSTLRFPESSITLARCTPLTRALFAMVAFGYCTWAAFAALRAFALSRNWFLSTTIFVLSIGPVAINLARSGYGLSGVNLPRIGCVVANPALNETIKRVFTGLSRGCLLSADVLLIYITWSRLPTRFARGTNLEERSFAGVLRRDGTVYFIILLLMNSLHLTVTLLALQPVFEGTSYVTVFTEPITAILVSRFLLDLQSVERTSLGHIDASTDTGSMGVAEDRSLVFRFMGSLASTIEPGAHDTSSLDTVLDDTELSSDLAEGGLEKLDGGSILEVQRSVDGITYSSA</sequence>
<feature type="transmembrane region" description="Helical" evidence="1">
    <location>
        <begin position="44"/>
        <end position="64"/>
    </location>
</feature>
<protein>
    <recommendedName>
        <fullName evidence="2">DUF6533 domain-containing protein</fullName>
    </recommendedName>
</protein>
<keyword evidence="4" id="KW-1185">Reference proteome</keyword>
<feature type="transmembrane region" description="Helical" evidence="1">
    <location>
        <begin position="84"/>
        <end position="103"/>
    </location>
</feature>
<feature type="transmembrane region" description="Helical" evidence="1">
    <location>
        <begin position="13"/>
        <end position="32"/>
    </location>
</feature>
<feature type="transmembrane region" description="Helical" evidence="1">
    <location>
        <begin position="211"/>
        <end position="233"/>
    </location>
</feature>
<evidence type="ECO:0000256" key="1">
    <source>
        <dbReference type="SAM" id="Phobius"/>
    </source>
</evidence>